<dbReference type="GO" id="GO:0046872">
    <property type="term" value="F:metal ion binding"/>
    <property type="evidence" value="ECO:0007669"/>
    <property type="project" value="UniProtKB-KW"/>
</dbReference>
<organism evidence="19 20">
    <name type="scientific">candidate division WOR-3 bacterium JGI_Cruoil_03_44_89</name>
    <dbReference type="NCBI Taxonomy" id="1973748"/>
    <lineage>
        <taxon>Bacteria</taxon>
        <taxon>Bacteria division WOR-3</taxon>
    </lineage>
</organism>
<keyword evidence="8" id="KW-0067">ATP-binding</keyword>
<dbReference type="InterPro" id="IPR006555">
    <property type="entry name" value="ATP-dep_Helicase_C"/>
</dbReference>
<evidence type="ECO:0000256" key="8">
    <source>
        <dbReference type="ARBA" id="ARBA00022840"/>
    </source>
</evidence>
<dbReference type="SUPFAM" id="SSF52540">
    <property type="entry name" value="P-loop containing nucleoside triphosphate hydrolases"/>
    <property type="match status" value="1"/>
</dbReference>
<keyword evidence="12" id="KW-0234">DNA repair</keyword>
<dbReference type="GO" id="GO:0003677">
    <property type="term" value="F:DNA binding"/>
    <property type="evidence" value="ECO:0007669"/>
    <property type="project" value="UniProtKB-KW"/>
</dbReference>
<dbReference type="GO" id="GO:0051539">
    <property type="term" value="F:4 iron, 4 sulfur cluster binding"/>
    <property type="evidence" value="ECO:0007669"/>
    <property type="project" value="UniProtKB-KW"/>
</dbReference>
<evidence type="ECO:0000256" key="13">
    <source>
        <dbReference type="ARBA" id="ARBA00023235"/>
    </source>
</evidence>
<dbReference type="Pfam" id="PF06733">
    <property type="entry name" value="DEAD_2"/>
    <property type="match status" value="1"/>
</dbReference>
<evidence type="ECO:0000256" key="15">
    <source>
        <dbReference type="ARBA" id="ARBA00044969"/>
    </source>
</evidence>
<evidence type="ECO:0000256" key="16">
    <source>
        <dbReference type="ARBA" id="ARBA00048954"/>
    </source>
</evidence>
<dbReference type="GO" id="GO:0006281">
    <property type="term" value="P:DNA repair"/>
    <property type="evidence" value="ECO:0007669"/>
    <property type="project" value="UniProtKB-KW"/>
</dbReference>
<name>A0A235BT30_UNCW3</name>
<dbReference type="InterPro" id="IPR010614">
    <property type="entry name" value="RAD3-like_helicase_DEAD"/>
</dbReference>
<evidence type="ECO:0000256" key="12">
    <source>
        <dbReference type="ARBA" id="ARBA00023204"/>
    </source>
</evidence>
<keyword evidence="10" id="KW-0411">Iron-sulfur</keyword>
<protein>
    <recommendedName>
        <fullName evidence="15">DNA 5'-3' helicase</fullName>
        <ecNumber evidence="15">5.6.2.3</ecNumber>
    </recommendedName>
</protein>
<keyword evidence="9" id="KW-0408">Iron</keyword>
<reference evidence="19 20" key="1">
    <citation type="submission" date="2017-07" db="EMBL/GenBank/DDBJ databases">
        <title>Recovery of genomes from metagenomes via a dereplication, aggregation, and scoring strategy.</title>
        <authorList>
            <person name="Sieber C.M."/>
            <person name="Probst A.J."/>
            <person name="Sharrar A."/>
            <person name="Thomas B.C."/>
            <person name="Hess M."/>
            <person name="Tringe S.G."/>
            <person name="Banfield J.F."/>
        </authorList>
    </citation>
    <scope>NUCLEOTIDE SEQUENCE [LARGE SCALE GENOMIC DNA]</scope>
    <source>
        <strain evidence="19">JGI_Cruoil_03_44_89</strain>
    </source>
</reference>
<proteinExistence type="inferred from homology"/>
<keyword evidence="3" id="KW-0479">Metal-binding</keyword>
<dbReference type="InterPro" id="IPR014001">
    <property type="entry name" value="Helicase_ATP-bd"/>
</dbReference>
<evidence type="ECO:0000256" key="1">
    <source>
        <dbReference type="ARBA" id="ARBA00001966"/>
    </source>
</evidence>
<dbReference type="InterPro" id="IPR014013">
    <property type="entry name" value="Helic_SF1/SF2_ATP-bd_DinG/Rad3"/>
</dbReference>
<keyword evidence="6" id="KW-0378">Hydrolase</keyword>
<dbReference type="EC" id="5.6.2.3" evidence="15"/>
<evidence type="ECO:0000256" key="6">
    <source>
        <dbReference type="ARBA" id="ARBA00022801"/>
    </source>
</evidence>
<keyword evidence="7" id="KW-0347">Helicase</keyword>
<evidence type="ECO:0000313" key="20">
    <source>
        <dbReference type="Proteomes" id="UP000215215"/>
    </source>
</evidence>
<evidence type="ECO:0000256" key="9">
    <source>
        <dbReference type="ARBA" id="ARBA00023004"/>
    </source>
</evidence>
<dbReference type="GO" id="GO:0005524">
    <property type="term" value="F:ATP binding"/>
    <property type="evidence" value="ECO:0007669"/>
    <property type="project" value="UniProtKB-KW"/>
</dbReference>
<dbReference type="Proteomes" id="UP000215215">
    <property type="component" value="Unassembled WGS sequence"/>
</dbReference>
<keyword evidence="13" id="KW-0413">Isomerase</keyword>
<evidence type="ECO:0000256" key="5">
    <source>
        <dbReference type="ARBA" id="ARBA00022763"/>
    </source>
</evidence>
<feature type="domain" description="Helicase C-terminal" evidence="18">
    <location>
        <begin position="452"/>
        <end position="625"/>
    </location>
</feature>
<evidence type="ECO:0000256" key="10">
    <source>
        <dbReference type="ARBA" id="ARBA00023014"/>
    </source>
</evidence>
<dbReference type="GO" id="GO:0016818">
    <property type="term" value="F:hydrolase activity, acting on acid anhydrides, in phosphorus-containing anhydrides"/>
    <property type="evidence" value="ECO:0007669"/>
    <property type="project" value="InterPro"/>
</dbReference>
<evidence type="ECO:0000256" key="4">
    <source>
        <dbReference type="ARBA" id="ARBA00022741"/>
    </source>
</evidence>
<evidence type="ECO:0000256" key="11">
    <source>
        <dbReference type="ARBA" id="ARBA00023125"/>
    </source>
</evidence>
<dbReference type="InterPro" id="IPR001650">
    <property type="entry name" value="Helicase_C-like"/>
</dbReference>
<evidence type="ECO:0000259" key="18">
    <source>
        <dbReference type="PROSITE" id="PS51194"/>
    </source>
</evidence>
<keyword evidence="4" id="KW-0547">Nucleotide-binding</keyword>
<accession>A0A235BT30</accession>
<evidence type="ECO:0000259" key="17">
    <source>
        <dbReference type="PROSITE" id="PS51193"/>
    </source>
</evidence>
<keyword evidence="5" id="KW-0227">DNA damage</keyword>
<dbReference type="InterPro" id="IPR011545">
    <property type="entry name" value="DEAD/DEAH_box_helicase_dom"/>
</dbReference>
<comment type="cofactor">
    <cofactor evidence="1">
        <name>[4Fe-4S] cluster</name>
        <dbReference type="ChEBI" id="CHEBI:49883"/>
    </cofactor>
</comment>
<dbReference type="SMART" id="SM00488">
    <property type="entry name" value="DEXDc2"/>
    <property type="match status" value="1"/>
</dbReference>
<dbReference type="PANTHER" id="PTHR11472">
    <property type="entry name" value="DNA REPAIR DEAD HELICASE RAD3/XP-D SUBFAMILY MEMBER"/>
    <property type="match status" value="1"/>
</dbReference>
<keyword evidence="2" id="KW-0004">4Fe-4S</keyword>
<dbReference type="PANTHER" id="PTHR11472:SF34">
    <property type="entry name" value="REGULATOR OF TELOMERE ELONGATION HELICASE 1"/>
    <property type="match status" value="1"/>
</dbReference>
<comment type="similarity">
    <text evidence="14">Belongs to the helicase family. DinG subfamily.</text>
</comment>
<feature type="domain" description="Helicase ATP-binding" evidence="17">
    <location>
        <begin position="14"/>
        <end position="274"/>
    </location>
</feature>
<evidence type="ECO:0000313" key="19">
    <source>
        <dbReference type="EMBL" id="OYD14715.1"/>
    </source>
</evidence>
<evidence type="ECO:0000256" key="3">
    <source>
        <dbReference type="ARBA" id="ARBA00022723"/>
    </source>
</evidence>
<dbReference type="InterPro" id="IPR006554">
    <property type="entry name" value="Helicase-like_DEXD_c2"/>
</dbReference>
<dbReference type="InterPro" id="IPR045028">
    <property type="entry name" value="DinG/Rad3-like"/>
</dbReference>
<gene>
    <name evidence="19" type="ORF">CH333_07360</name>
</gene>
<dbReference type="SMART" id="SM00491">
    <property type="entry name" value="HELICc2"/>
    <property type="match status" value="1"/>
</dbReference>
<evidence type="ECO:0000256" key="14">
    <source>
        <dbReference type="ARBA" id="ARBA00038058"/>
    </source>
</evidence>
<dbReference type="GO" id="GO:0043139">
    <property type="term" value="F:5'-3' DNA helicase activity"/>
    <property type="evidence" value="ECO:0007669"/>
    <property type="project" value="UniProtKB-EC"/>
</dbReference>
<comment type="catalytic activity">
    <reaction evidence="16">
        <text>ATP + H2O = ADP + phosphate + H(+)</text>
        <dbReference type="Rhea" id="RHEA:13065"/>
        <dbReference type="ChEBI" id="CHEBI:15377"/>
        <dbReference type="ChEBI" id="CHEBI:15378"/>
        <dbReference type="ChEBI" id="CHEBI:30616"/>
        <dbReference type="ChEBI" id="CHEBI:43474"/>
        <dbReference type="ChEBI" id="CHEBI:456216"/>
        <dbReference type="EC" id="5.6.2.3"/>
    </reaction>
</comment>
<keyword evidence="11" id="KW-0238">DNA-binding</keyword>
<dbReference type="PROSITE" id="PS51193">
    <property type="entry name" value="HELICASE_ATP_BIND_2"/>
    <property type="match status" value="1"/>
</dbReference>
<dbReference type="AlphaFoldDB" id="A0A235BT30"/>
<sequence length="639" mass="72699">MHIMYDLNYIFNALLANTLKDYENREEQLQMAYGVKEALDKNNILIVEAGTGIGKTLAYLIPAILWLDEGKRIIISTYTKTLQNQLLQSDIPLAKSVLGSPVVANVAFGGQNYLCRRRFKNLLSEGAFLPFQQNEVERLILWQKTTRTGLRGEAEEDGKISMWNDASRGPNTCIGKLCRERQNCYYEYARRKLYTSQLIVTNHHLFFANLSCGGKILPRYKAVIFDEAHNLENVATSYFGESITNYALTYLLREIRTRNIKGTKPLLESTRDAGEVLFDTIKRKIPSPNTRIRQPINIKTDSLFKNLNKLAKTLSHIETEDEEEKAELGNLSDRVTAVRATVEHFISLKDPDSVYWVETNKNWIALQSAPIDVSRSLSSSVFNGDMPMILCSATMTTHPNDFRFLKEKLGIASGRSISLSSPFDYKNNSILYIPLDGPDPRSDGYPDFITDQTEKLIDITGGSAFLLFTSYKLMDEVYNNLSHRLPDYNLLRQGDTSRDILLERFKHGRRAVLLGASTFWQGVDVPGDSLVSVIITKLPFDVPTDPLEEARIERLREEGRNAFLFYQLPKAILTLKQGFGRLIRKKTDYGMVAILDTRIRKKYYGKFFLSAIPDSKTVSSMGEAREFFVKKRGSPEKMI</sequence>
<dbReference type="PROSITE" id="PS51194">
    <property type="entry name" value="HELICASE_CTER"/>
    <property type="match status" value="1"/>
</dbReference>
<evidence type="ECO:0000256" key="2">
    <source>
        <dbReference type="ARBA" id="ARBA00022485"/>
    </source>
</evidence>
<evidence type="ECO:0000256" key="7">
    <source>
        <dbReference type="ARBA" id="ARBA00022806"/>
    </source>
</evidence>
<dbReference type="SMART" id="SM00487">
    <property type="entry name" value="DEXDc"/>
    <property type="match status" value="1"/>
</dbReference>
<dbReference type="EMBL" id="NOZQ01000163">
    <property type="protein sequence ID" value="OYD14715.1"/>
    <property type="molecule type" value="Genomic_DNA"/>
</dbReference>
<comment type="caution">
    <text evidence="19">The sequence shown here is derived from an EMBL/GenBank/DDBJ whole genome shotgun (WGS) entry which is preliminary data.</text>
</comment>
<dbReference type="Pfam" id="PF13307">
    <property type="entry name" value="Helicase_C_2"/>
    <property type="match status" value="1"/>
</dbReference>
<dbReference type="Pfam" id="PF00270">
    <property type="entry name" value="DEAD"/>
    <property type="match status" value="1"/>
</dbReference>
<dbReference type="Gene3D" id="3.40.50.300">
    <property type="entry name" value="P-loop containing nucleotide triphosphate hydrolases"/>
    <property type="match status" value="2"/>
</dbReference>
<dbReference type="InterPro" id="IPR027417">
    <property type="entry name" value="P-loop_NTPase"/>
</dbReference>